<dbReference type="AlphaFoldDB" id="A0A8T4J493"/>
<evidence type="ECO:0000313" key="1">
    <source>
        <dbReference type="EMBL" id="MBR7679219.1"/>
    </source>
</evidence>
<dbReference type="Proteomes" id="UP000675554">
    <property type="component" value="Unassembled WGS sequence"/>
</dbReference>
<feature type="non-terminal residue" evidence="1">
    <location>
        <position position="71"/>
    </location>
</feature>
<protein>
    <submittedName>
        <fullName evidence="1">Uncharacterized protein</fullName>
    </submittedName>
</protein>
<name>A0A8T4J493_9ACTN</name>
<organism evidence="1 2">
    <name type="scientific">Streptomyces daliensis</name>
    <dbReference type="NCBI Taxonomy" id="299421"/>
    <lineage>
        <taxon>Bacteria</taxon>
        <taxon>Bacillati</taxon>
        <taxon>Actinomycetota</taxon>
        <taxon>Actinomycetes</taxon>
        <taxon>Kitasatosporales</taxon>
        <taxon>Streptomycetaceae</taxon>
        <taxon>Streptomyces</taxon>
    </lineage>
</organism>
<dbReference type="EMBL" id="JAGSMN010002416">
    <property type="protein sequence ID" value="MBR7679219.1"/>
    <property type="molecule type" value="Genomic_DNA"/>
</dbReference>
<feature type="non-terminal residue" evidence="1">
    <location>
        <position position="1"/>
    </location>
</feature>
<accession>A0A8T4J493</accession>
<reference evidence="1" key="1">
    <citation type="submission" date="2021-04" db="EMBL/GenBank/DDBJ databases">
        <title>Sequencing of actinobacteria type strains.</title>
        <authorList>
            <person name="Nguyen G.-S."/>
            <person name="Wentzel A."/>
        </authorList>
    </citation>
    <scope>NUCLEOTIDE SEQUENCE</scope>
    <source>
        <strain evidence="1">DSM 42095</strain>
    </source>
</reference>
<keyword evidence="2" id="KW-1185">Reference proteome</keyword>
<comment type="caution">
    <text evidence="1">The sequence shown here is derived from an EMBL/GenBank/DDBJ whole genome shotgun (WGS) entry which is preliminary data.</text>
</comment>
<proteinExistence type="predicted"/>
<sequence>SAPSGPVTDDPAVDIARWAAVTGDEPAALAVRTRDSSLFRVQYAHSRTHALLREGRRFGIEPAYGAPQHPQ</sequence>
<gene>
    <name evidence="1" type="ORF">KDA82_41090</name>
</gene>
<evidence type="ECO:0000313" key="2">
    <source>
        <dbReference type="Proteomes" id="UP000675554"/>
    </source>
</evidence>